<dbReference type="Pfam" id="PF13515">
    <property type="entry name" value="FUSC_2"/>
    <property type="match status" value="1"/>
</dbReference>
<comment type="subcellular location">
    <subcellularLocation>
        <location evidence="1">Membrane</location>
        <topology evidence="1">Multi-pass membrane protein</topology>
    </subcellularLocation>
</comment>
<evidence type="ECO:0000256" key="3">
    <source>
        <dbReference type="ARBA" id="ARBA00022989"/>
    </source>
</evidence>
<keyword evidence="3 5" id="KW-1133">Transmembrane helix</keyword>
<dbReference type="EMBL" id="CP090958">
    <property type="protein sequence ID" value="WGW12534.1"/>
    <property type="molecule type" value="Genomic_DNA"/>
</dbReference>
<keyword evidence="8" id="KW-1185">Reference proteome</keyword>
<reference evidence="7 8" key="1">
    <citation type="submission" date="2023-05" db="EMBL/GenBank/DDBJ databases">
        <title>Lithophilousrod everest ZFBP1038 complete genpme.</title>
        <authorList>
            <person name="Tian M."/>
        </authorList>
    </citation>
    <scope>NUCLEOTIDE SEQUENCE [LARGE SCALE GENOMIC DNA]</scope>
    <source>
        <strain evidence="7 8">ZFBP1038</strain>
    </source>
</reference>
<feature type="transmembrane region" description="Helical" evidence="5">
    <location>
        <begin position="59"/>
        <end position="75"/>
    </location>
</feature>
<sequence>MSTSSTQFYQAYRQALLVLKNRWRQGIRRIQGRFGQLLQAALAATCAYAFAVFVLGHQYPFLAAVAAAVGVGVVADLRVRRAIEFSIGAVLGVTVGEVMVHLLGTGVWQIFVVMMLTFLVAQMLNSGALFTMQFGIQSIYVVVVPATTGSAPFERTQDAVVGGVVALLVAGLMPRDPRREPRRNASALLREIAEILDELSDAARRSDPHAAERALTRGRDSQGLVENWEKSAKIAQEAARISPAQRRHAAEVSRLARACEYADRAMRLVRVVARRMQSAAAEGVPRPKLADAVSTMAEGARELNQALLKGSSREEAQRILSEAAAILDPRNLTVKDLQGDSLVLLLRPMAVDLLQAAGLTSSAAVKRLPDL</sequence>
<evidence type="ECO:0000256" key="2">
    <source>
        <dbReference type="ARBA" id="ARBA00022692"/>
    </source>
</evidence>
<accession>A0ABY8QW86</accession>
<gene>
    <name evidence="7" type="ORF">LWF01_01850</name>
</gene>
<feature type="domain" description="Integral membrane bound transporter" evidence="6">
    <location>
        <begin position="48"/>
        <end position="169"/>
    </location>
</feature>
<dbReference type="Proteomes" id="UP001209083">
    <property type="component" value="Chromosome"/>
</dbReference>
<evidence type="ECO:0000256" key="4">
    <source>
        <dbReference type="ARBA" id="ARBA00023136"/>
    </source>
</evidence>
<feature type="transmembrane region" description="Helical" evidence="5">
    <location>
        <begin position="106"/>
        <end position="124"/>
    </location>
</feature>
<feature type="transmembrane region" description="Helical" evidence="5">
    <location>
        <begin position="82"/>
        <end position="100"/>
    </location>
</feature>
<keyword evidence="2 5" id="KW-0812">Transmembrane</keyword>
<evidence type="ECO:0000256" key="1">
    <source>
        <dbReference type="ARBA" id="ARBA00004141"/>
    </source>
</evidence>
<organism evidence="7 8">
    <name type="scientific">Saxibacter everestensis</name>
    <dbReference type="NCBI Taxonomy" id="2909229"/>
    <lineage>
        <taxon>Bacteria</taxon>
        <taxon>Bacillati</taxon>
        <taxon>Actinomycetota</taxon>
        <taxon>Actinomycetes</taxon>
        <taxon>Micrococcales</taxon>
        <taxon>Brevibacteriaceae</taxon>
        <taxon>Saxibacter</taxon>
    </lineage>
</organism>
<dbReference type="InterPro" id="IPR049453">
    <property type="entry name" value="Memb_transporter_dom"/>
</dbReference>
<feature type="transmembrane region" description="Helical" evidence="5">
    <location>
        <begin position="34"/>
        <end position="53"/>
    </location>
</feature>
<name>A0ABY8QW86_9MICO</name>
<evidence type="ECO:0000313" key="7">
    <source>
        <dbReference type="EMBL" id="WGW12534.1"/>
    </source>
</evidence>
<evidence type="ECO:0000259" key="6">
    <source>
        <dbReference type="Pfam" id="PF13515"/>
    </source>
</evidence>
<proteinExistence type="predicted"/>
<keyword evidence="4 5" id="KW-0472">Membrane</keyword>
<evidence type="ECO:0000256" key="5">
    <source>
        <dbReference type="SAM" id="Phobius"/>
    </source>
</evidence>
<evidence type="ECO:0000313" key="8">
    <source>
        <dbReference type="Proteomes" id="UP001209083"/>
    </source>
</evidence>
<dbReference type="RefSeq" id="WP_349639337.1">
    <property type="nucleotide sequence ID" value="NZ_CP090958.1"/>
</dbReference>
<protein>
    <submittedName>
        <fullName evidence="7">FUSC family protein</fullName>
    </submittedName>
</protein>